<evidence type="ECO:0000313" key="2">
    <source>
        <dbReference type="Proteomes" id="UP001259347"/>
    </source>
</evidence>
<keyword evidence="2" id="KW-1185">Reference proteome</keyword>
<name>A0ABU1SD43_9MICO</name>
<accession>A0ABU1SD43</accession>
<comment type="caution">
    <text evidence="1">The sequence shown here is derived from an EMBL/GenBank/DDBJ whole genome shotgun (WGS) entry which is preliminary data.</text>
</comment>
<gene>
    <name evidence="1" type="ORF">J2Y69_002120</name>
</gene>
<sequence length="60" mass="6568">MQDETLDVLGRYQARMLGMPARRAELIAEAREAGHTWQEIGAALGMSHAGAMKAARVTRD</sequence>
<proteinExistence type="predicted"/>
<dbReference type="RefSeq" id="WP_310020400.1">
    <property type="nucleotide sequence ID" value="NZ_JAVDUM010000009.1"/>
</dbReference>
<evidence type="ECO:0008006" key="3">
    <source>
        <dbReference type="Google" id="ProtNLM"/>
    </source>
</evidence>
<dbReference type="EMBL" id="JAVDUM010000009">
    <property type="protein sequence ID" value="MDR6867516.1"/>
    <property type="molecule type" value="Genomic_DNA"/>
</dbReference>
<dbReference type="Proteomes" id="UP001259347">
    <property type="component" value="Unassembled WGS sequence"/>
</dbReference>
<organism evidence="1 2">
    <name type="scientific">Microbacterium resistens</name>
    <dbReference type="NCBI Taxonomy" id="156977"/>
    <lineage>
        <taxon>Bacteria</taxon>
        <taxon>Bacillati</taxon>
        <taxon>Actinomycetota</taxon>
        <taxon>Actinomycetes</taxon>
        <taxon>Micrococcales</taxon>
        <taxon>Microbacteriaceae</taxon>
        <taxon>Microbacterium</taxon>
    </lineage>
</organism>
<protein>
    <recommendedName>
        <fullName evidence="3">Sigma-70 family RNA polymerase sigma factor</fullName>
    </recommendedName>
</protein>
<reference evidence="1 2" key="1">
    <citation type="submission" date="2023-07" db="EMBL/GenBank/DDBJ databases">
        <title>Sorghum-associated microbial communities from plants grown in Nebraska, USA.</title>
        <authorList>
            <person name="Schachtman D."/>
        </authorList>
    </citation>
    <scope>NUCLEOTIDE SEQUENCE [LARGE SCALE GENOMIC DNA]</scope>
    <source>
        <strain evidence="1 2">2980</strain>
    </source>
</reference>
<evidence type="ECO:0000313" key="1">
    <source>
        <dbReference type="EMBL" id="MDR6867516.1"/>
    </source>
</evidence>